<dbReference type="AlphaFoldDB" id="A0A2J6TH38"/>
<dbReference type="EMBL" id="KZ613783">
    <property type="protein sequence ID" value="PMD62323.1"/>
    <property type="molecule type" value="Genomic_DNA"/>
</dbReference>
<reference evidence="1 2" key="1">
    <citation type="submission" date="2016-04" db="EMBL/GenBank/DDBJ databases">
        <title>A degradative enzymes factory behind the ericoid mycorrhizal symbiosis.</title>
        <authorList>
            <consortium name="DOE Joint Genome Institute"/>
            <person name="Martino E."/>
            <person name="Morin E."/>
            <person name="Grelet G."/>
            <person name="Kuo A."/>
            <person name="Kohler A."/>
            <person name="Daghino S."/>
            <person name="Barry K."/>
            <person name="Choi C."/>
            <person name="Cichocki N."/>
            <person name="Clum A."/>
            <person name="Copeland A."/>
            <person name="Hainaut M."/>
            <person name="Haridas S."/>
            <person name="Labutti K."/>
            <person name="Lindquist E."/>
            <person name="Lipzen A."/>
            <person name="Khouja H.-R."/>
            <person name="Murat C."/>
            <person name="Ohm R."/>
            <person name="Olson A."/>
            <person name="Spatafora J."/>
            <person name="Veneault-Fourrey C."/>
            <person name="Henrissat B."/>
            <person name="Grigoriev I."/>
            <person name="Martin F."/>
            <person name="Perotto S."/>
        </authorList>
    </citation>
    <scope>NUCLEOTIDE SEQUENCE [LARGE SCALE GENOMIC DNA]</scope>
    <source>
        <strain evidence="1 2">E</strain>
    </source>
</reference>
<protein>
    <submittedName>
        <fullName evidence="1">Uncharacterized protein</fullName>
    </submittedName>
</protein>
<gene>
    <name evidence="1" type="ORF">K444DRAFT_339494</name>
</gene>
<dbReference type="GeneID" id="36580094"/>
<proteinExistence type="predicted"/>
<organism evidence="1 2">
    <name type="scientific">Hyaloscypha bicolor E</name>
    <dbReference type="NCBI Taxonomy" id="1095630"/>
    <lineage>
        <taxon>Eukaryota</taxon>
        <taxon>Fungi</taxon>
        <taxon>Dikarya</taxon>
        <taxon>Ascomycota</taxon>
        <taxon>Pezizomycotina</taxon>
        <taxon>Leotiomycetes</taxon>
        <taxon>Helotiales</taxon>
        <taxon>Hyaloscyphaceae</taxon>
        <taxon>Hyaloscypha</taxon>
        <taxon>Hyaloscypha bicolor</taxon>
    </lineage>
</organism>
<evidence type="ECO:0000313" key="2">
    <source>
        <dbReference type="Proteomes" id="UP000235371"/>
    </source>
</evidence>
<sequence>MHPSFPDTVNFMIFPSRPHPRERVLLLPHPPPWRPGLLLTKCNCSTPRHISRGGYPTPADHLPQTPHLRPFQAPRQFSPHRWPESKTDLVFRAEKLTKKQRQRRPCLKGKSPAIRYPVTGAGSARLILLTREIKVGYQDSRPGQGASTRRAGRAGDGCMHVNIPTWECHVGRSLSLERCDEIADRQLAVLELLAPSRRGDFPGLKRRSCWLSGSDEPGLSGHAVKLNSIEMIRLLFPP</sequence>
<dbReference type="Proteomes" id="UP000235371">
    <property type="component" value="Unassembled WGS sequence"/>
</dbReference>
<keyword evidence="2" id="KW-1185">Reference proteome</keyword>
<accession>A0A2J6TH38</accession>
<name>A0A2J6TH38_9HELO</name>
<dbReference type="RefSeq" id="XP_024739227.1">
    <property type="nucleotide sequence ID" value="XM_024872012.1"/>
</dbReference>
<evidence type="ECO:0000313" key="1">
    <source>
        <dbReference type="EMBL" id="PMD62323.1"/>
    </source>
</evidence>
<dbReference type="InParanoid" id="A0A2J6TH38"/>